<evidence type="ECO:0000256" key="1">
    <source>
        <dbReference type="ARBA" id="ARBA00009913"/>
    </source>
</evidence>
<dbReference type="InterPro" id="IPR050639">
    <property type="entry name" value="SSR_resolvase"/>
</dbReference>
<dbReference type="InterPro" id="IPR006119">
    <property type="entry name" value="Resolv_N"/>
</dbReference>
<accession>A0A0K2W3D7</accession>
<protein>
    <submittedName>
        <fullName evidence="7">DNA invertase gene rlgA</fullName>
    </submittedName>
</protein>
<feature type="active site" description="O-(5'-phospho-DNA)-serine intermediate" evidence="5">
    <location>
        <position position="9"/>
    </location>
</feature>
<sequence length="191" mass="20856">MMFGYARTSTDEQVAGLEAQVTALAAAGCSPRRIYKEHASAVGDREQFDRLMERLEEGDTLVVTKMDRLARSIGKLLTIVEELDGRGVALMILDFNRGESVNTRTPTGKLMLTMMGAFAEFERGIMLERQRAGIDKAKAEGKYTGRKPTAMAKADQIVKLDAEGLTRPAIAAQLGVSERSVYRALEAARAA</sequence>
<proteinExistence type="inferred from homology"/>
<dbReference type="InterPro" id="IPR036162">
    <property type="entry name" value="Resolvase-like_N_sf"/>
</dbReference>
<dbReference type="PROSITE" id="PS00398">
    <property type="entry name" value="RECOMBINASES_2"/>
    <property type="match status" value="1"/>
</dbReference>
<feature type="domain" description="Resolvase/invertase-type recombinase catalytic" evidence="6">
    <location>
        <begin position="1"/>
        <end position="141"/>
    </location>
</feature>
<reference evidence="8" key="1">
    <citation type="submission" date="2014-08" db="EMBL/GenBank/DDBJ databases">
        <authorList>
            <person name="Edwards T."/>
        </authorList>
    </citation>
    <scope>NUCLEOTIDE SEQUENCE [LARGE SCALE GENOMIC DNA]</scope>
</reference>
<evidence type="ECO:0000313" key="8">
    <source>
        <dbReference type="Proteomes" id="UP000182888"/>
    </source>
</evidence>
<organism evidence="7 8">
    <name type="scientific">Mesorhizobium plurifarium</name>
    <dbReference type="NCBI Taxonomy" id="69974"/>
    <lineage>
        <taxon>Bacteria</taxon>
        <taxon>Pseudomonadati</taxon>
        <taxon>Pseudomonadota</taxon>
        <taxon>Alphaproteobacteria</taxon>
        <taxon>Hyphomicrobiales</taxon>
        <taxon>Phyllobacteriaceae</taxon>
        <taxon>Mesorhizobium</taxon>
    </lineage>
</organism>
<dbReference type="GO" id="GO:0003677">
    <property type="term" value="F:DNA binding"/>
    <property type="evidence" value="ECO:0007669"/>
    <property type="project" value="UniProtKB-KW"/>
</dbReference>
<dbReference type="PROSITE" id="PS51257">
    <property type="entry name" value="PROKAR_LIPOPROTEIN"/>
    <property type="match status" value="1"/>
</dbReference>
<evidence type="ECO:0000256" key="2">
    <source>
        <dbReference type="ARBA" id="ARBA00022908"/>
    </source>
</evidence>
<keyword evidence="3" id="KW-0238">DNA-binding</keyword>
<keyword evidence="4" id="KW-0233">DNA recombination</keyword>
<evidence type="ECO:0000256" key="5">
    <source>
        <dbReference type="PIRSR" id="PIRSR606118-50"/>
    </source>
</evidence>
<dbReference type="GO" id="GO:0000150">
    <property type="term" value="F:DNA strand exchange activity"/>
    <property type="evidence" value="ECO:0007669"/>
    <property type="project" value="InterPro"/>
</dbReference>
<dbReference type="EMBL" id="CCND01000023">
    <property type="protein sequence ID" value="CDX60235.1"/>
    <property type="molecule type" value="Genomic_DNA"/>
</dbReference>
<keyword evidence="2" id="KW-0229">DNA integration</keyword>
<name>A0A0K2W3D7_MESPL</name>
<dbReference type="Proteomes" id="UP000182888">
    <property type="component" value="Unassembled WGS sequence"/>
</dbReference>
<dbReference type="GO" id="GO:0015074">
    <property type="term" value="P:DNA integration"/>
    <property type="evidence" value="ECO:0007669"/>
    <property type="project" value="UniProtKB-KW"/>
</dbReference>
<dbReference type="InterPro" id="IPR006118">
    <property type="entry name" value="Recombinase_CS"/>
</dbReference>
<dbReference type="Pfam" id="PF13384">
    <property type="entry name" value="HTH_23"/>
    <property type="match status" value="1"/>
</dbReference>
<evidence type="ECO:0000256" key="4">
    <source>
        <dbReference type="ARBA" id="ARBA00023172"/>
    </source>
</evidence>
<evidence type="ECO:0000259" key="6">
    <source>
        <dbReference type="PROSITE" id="PS51736"/>
    </source>
</evidence>
<comment type="similarity">
    <text evidence="1">Belongs to the site-specific recombinase resolvase family.</text>
</comment>
<dbReference type="SUPFAM" id="SSF53041">
    <property type="entry name" value="Resolvase-like"/>
    <property type="match status" value="1"/>
</dbReference>
<dbReference type="CDD" id="cd03768">
    <property type="entry name" value="SR_ResInv"/>
    <property type="match status" value="1"/>
</dbReference>
<dbReference type="Gene3D" id="3.40.50.1390">
    <property type="entry name" value="Resolvase, N-terminal catalytic domain"/>
    <property type="match status" value="1"/>
</dbReference>
<evidence type="ECO:0000256" key="3">
    <source>
        <dbReference type="ARBA" id="ARBA00023125"/>
    </source>
</evidence>
<gene>
    <name evidence="7" type="ORF">MPL1032_30119</name>
</gene>
<dbReference type="Pfam" id="PF00239">
    <property type="entry name" value="Resolvase"/>
    <property type="match status" value="1"/>
</dbReference>
<dbReference type="SMART" id="SM00857">
    <property type="entry name" value="Resolvase"/>
    <property type="match status" value="1"/>
</dbReference>
<dbReference type="PROSITE" id="PS51736">
    <property type="entry name" value="RECOMBINASES_3"/>
    <property type="match status" value="1"/>
</dbReference>
<dbReference type="AlphaFoldDB" id="A0A0K2W3D7"/>
<dbReference type="PANTHER" id="PTHR30461">
    <property type="entry name" value="DNA-INVERTASE FROM LAMBDOID PROPHAGE"/>
    <property type="match status" value="1"/>
</dbReference>
<evidence type="ECO:0000313" key="7">
    <source>
        <dbReference type="EMBL" id="CDX60235.1"/>
    </source>
</evidence>
<dbReference type="PANTHER" id="PTHR30461:SF26">
    <property type="entry name" value="RESOLVASE HOMOLOG YNEB"/>
    <property type="match status" value="1"/>
</dbReference>